<comment type="caution">
    <text evidence="3">The sequence shown here is derived from an EMBL/GenBank/DDBJ whole genome shotgun (WGS) entry which is preliminary data.</text>
</comment>
<dbReference type="EMBL" id="JACAZH010000022">
    <property type="protein sequence ID" value="KAF7343866.1"/>
    <property type="molecule type" value="Genomic_DNA"/>
</dbReference>
<feature type="region of interest" description="Disordered" evidence="1">
    <location>
        <begin position="52"/>
        <end position="75"/>
    </location>
</feature>
<evidence type="ECO:0000256" key="1">
    <source>
        <dbReference type="SAM" id="MobiDB-lite"/>
    </source>
</evidence>
<keyword evidence="4" id="KW-1185">Reference proteome</keyword>
<evidence type="ECO:0000313" key="3">
    <source>
        <dbReference type="EMBL" id="KAF7343866.1"/>
    </source>
</evidence>
<evidence type="ECO:0000256" key="2">
    <source>
        <dbReference type="SAM" id="SignalP"/>
    </source>
</evidence>
<gene>
    <name evidence="3" type="ORF">MSAN_01967900</name>
</gene>
<feature type="signal peptide" evidence="2">
    <location>
        <begin position="1"/>
        <end position="24"/>
    </location>
</feature>
<sequence>MMNKFTLLAISPFVVASLLGTAAAAPVGADLSIMARKGHHTAAVPAAGSQVAAASSGTPTPCTNTDQSAAAFGGGDDPDENLPLCSTVANPFSCTNIQAVATDFNLPLCSQAGEASSTAIAASAPAPAAPPAAANGSPIPCTNTDQSAAAFGGGEDPDENLPLCSTVANPFSCTNIQAVATDFNLPLCSEAGTGVA</sequence>
<name>A0A8H6XP15_9AGAR</name>
<dbReference type="OrthoDB" id="3052997at2759"/>
<feature type="compositionally biased region" description="Polar residues" evidence="1">
    <location>
        <begin position="58"/>
        <end position="68"/>
    </location>
</feature>
<proteinExistence type="predicted"/>
<keyword evidence="2" id="KW-0732">Signal</keyword>
<dbReference type="AlphaFoldDB" id="A0A8H6XP15"/>
<organism evidence="3 4">
    <name type="scientific">Mycena sanguinolenta</name>
    <dbReference type="NCBI Taxonomy" id="230812"/>
    <lineage>
        <taxon>Eukaryota</taxon>
        <taxon>Fungi</taxon>
        <taxon>Dikarya</taxon>
        <taxon>Basidiomycota</taxon>
        <taxon>Agaricomycotina</taxon>
        <taxon>Agaricomycetes</taxon>
        <taxon>Agaricomycetidae</taxon>
        <taxon>Agaricales</taxon>
        <taxon>Marasmiineae</taxon>
        <taxon>Mycenaceae</taxon>
        <taxon>Mycena</taxon>
    </lineage>
</organism>
<feature type="chain" id="PRO_5034836821" evidence="2">
    <location>
        <begin position="25"/>
        <end position="196"/>
    </location>
</feature>
<dbReference type="Proteomes" id="UP000623467">
    <property type="component" value="Unassembled WGS sequence"/>
</dbReference>
<protein>
    <submittedName>
        <fullName evidence="3">Uncharacterized protein</fullName>
    </submittedName>
</protein>
<accession>A0A8H6XP15</accession>
<evidence type="ECO:0000313" key="4">
    <source>
        <dbReference type="Proteomes" id="UP000623467"/>
    </source>
</evidence>
<reference evidence="3" key="1">
    <citation type="submission" date="2020-05" db="EMBL/GenBank/DDBJ databases">
        <title>Mycena genomes resolve the evolution of fungal bioluminescence.</title>
        <authorList>
            <person name="Tsai I.J."/>
        </authorList>
    </citation>
    <scope>NUCLEOTIDE SEQUENCE</scope>
    <source>
        <strain evidence="3">160909Yilan</strain>
    </source>
</reference>